<gene>
    <name evidence="6" type="ORF">EKN56_20550</name>
</gene>
<keyword evidence="2" id="KW-0813">Transport</keyword>
<feature type="signal peptide" evidence="5">
    <location>
        <begin position="1"/>
        <end position="25"/>
    </location>
</feature>
<evidence type="ECO:0000256" key="2">
    <source>
        <dbReference type="ARBA" id="ARBA00022448"/>
    </source>
</evidence>
<evidence type="ECO:0000313" key="7">
    <source>
        <dbReference type="Proteomes" id="UP000293154"/>
    </source>
</evidence>
<keyword evidence="7" id="KW-1185">Reference proteome</keyword>
<accession>A0A411WR11</accession>
<dbReference type="Pfam" id="PF19574">
    <property type="entry name" value="LolA_3"/>
    <property type="match status" value="1"/>
</dbReference>
<comment type="subunit">
    <text evidence="1">Monomer.</text>
</comment>
<evidence type="ECO:0000256" key="1">
    <source>
        <dbReference type="ARBA" id="ARBA00011245"/>
    </source>
</evidence>
<dbReference type="CDD" id="cd16325">
    <property type="entry name" value="LolA"/>
    <property type="match status" value="1"/>
</dbReference>
<dbReference type="AlphaFoldDB" id="A0A411WR11"/>
<dbReference type="GO" id="GO:0015031">
    <property type="term" value="P:protein transport"/>
    <property type="evidence" value="ECO:0007669"/>
    <property type="project" value="UniProtKB-KW"/>
</dbReference>
<proteinExistence type="predicted"/>
<dbReference type="SUPFAM" id="SSF89392">
    <property type="entry name" value="Prokaryotic lipoproteins and lipoprotein localization factors"/>
    <property type="match status" value="1"/>
</dbReference>
<sequence>MNCFFRLLASLITGTSLLLSQAASAVTLDDLQQRFSHQPVLRAQFEQQRTISGMSQPLKSNGNVLIAQAHGLIWNQTKPFPLVLMMNESRMEQRMAGQPPQVITADSNPQMFRFNSILTALFHADRKALEQNFNLQFSDLGKGSWQLVLQPSTTPLDKLFRQITLNGSEFLNEIQINDLQGDSTHIRFFDQTTAPTVLTPDEEHHFSS</sequence>
<reference evidence="6 7" key="1">
    <citation type="submission" date="2019-03" db="EMBL/GenBank/DDBJ databases">
        <title>Pragia sp. nov. isolated from the gut tract of Carduelis flavirostris.</title>
        <authorList>
            <person name="Ge Y."/>
        </authorList>
    </citation>
    <scope>NUCLEOTIDE SEQUENCE [LARGE SCALE GENOMIC DNA]</scope>
    <source>
        <strain evidence="6 7">CF-458</strain>
    </source>
</reference>
<keyword evidence="4" id="KW-0653">Protein transport</keyword>
<keyword evidence="6" id="KW-0449">Lipoprotein</keyword>
<dbReference type="EMBL" id="CP034752">
    <property type="protein sequence ID" value="QBH98570.1"/>
    <property type="molecule type" value="Genomic_DNA"/>
</dbReference>
<evidence type="ECO:0000313" key="6">
    <source>
        <dbReference type="EMBL" id="QBH98570.1"/>
    </source>
</evidence>
<dbReference type="KEGG" id="prag:EKN56_20550"/>
<protein>
    <submittedName>
        <fullName evidence="6">Outer membrane lipoprotein carrier protein LolA</fullName>
    </submittedName>
</protein>
<dbReference type="OrthoDB" id="5700849at2"/>
<name>A0A411WR11_9GAMM</name>
<evidence type="ECO:0000256" key="3">
    <source>
        <dbReference type="ARBA" id="ARBA00022729"/>
    </source>
</evidence>
<feature type="chain" id="PRO_5019266656" evidence="5">
    <location>
        <begin position="26"/>
        <end position="208"/>
    </location>
</feature>
<dbReference type="Gene3D" id="2.50.20.10">
    <property type="entry name" value="Lipoprotein localisation LolA/LolB/LppX"/>
    <property type="match status" value="1"/>
</dbReference>
<dbReference type="Proteomes" id="UP000293154">
    <property type="component" value="Chromosome"/>
</dbReference>
<keyword evidence="3 5" id="KW-0732">Signal</keyword>
<evidence type="ECO:0000256" key="4">
    <source>
        <dbReference type="ARBA" id="ARBA00022927"/>
    </source>
</evidence>
<dbReference type="InterPro" id="IPR004564">
    <property type="entry name" value="OM_lipoprot_carrier_LolA-like"/>
</dbReference>
<evidence type="ECO:0000256" key="5">
    <source>
        <dbReference type="SAM" id="SignalP"/>
    </source>
</evidence>
<dbReference type="RefSeq" id="WP_130593497.1">
    <property type="nucleotide sequence ID" value="NZ_CP034752.1"/>
</dbReference>
<dbReference type="InterPro" id="IPR029046">
    <property type="entry name" value="LolA/LolB/LppX"/>
</dbReference>
<organism evidence="6 7">
    <name type="scientific">Limnobaculum zhutongyuii</name>
    <dbReference type="NCBI Taxonomy" id="2498113"/>
    <lineage>
        <taxon>Bacteria</taxon>
        <taxon>Pseudomonadati</taxon>
        <taxon>Pseudomonadota</taxon>
        <taxon>Gammaproteobacteria</taxon>
        <taxon>Enterobacterales</taxon>
        <taxon>Budviciaceae</taxon>
        <taxon>Limnobaculum</taxon>
    </lineage>
</organism>